<evidence type="ECO:0000313" key="5">
    <source>
        <dbReference type="Proteomes" id="UP000186110"/>
    </source>
</evidence>
<dbReference type="GO" id="GO:1902201">
    <property type="term" value="P:negative regulation of bacterial-type flagellum-dependent cell motility"/>
    <property type="evidence" value="ECO:0007669"/>
    <property type="project" value="TreeGrafter"/>
</dbReference>
<dbReference type="EMBL" id="CP019239">
    <property type="protein sequence ID" value="APW42134.1"/>
    <property type="molecule type" value="Genomic_DNA"/>
</dbReference>
<evidence type="ECO:0000256" key="2">
    <source>
        <dbReference type="ARBA" id="ARBA00034247"/>
    </source>
</evidence>
<dbReference type="FunFam" id="3.30.70.270:FF:000001">
    <property type="entry name" value="Diguanylate cyclase domain protein"/>
    <property type="match status" value="1"/>
</dbReference>
<proteinExistence type="predicted"/>
<dbReference type="Pfam" id="PF00990">
    <property type="entry name" value="GGDEF"/>
    <property type="match status" value="1"/>
</dbReference>
<comment type="catalytic activity">
    <reaction evidence="2">
        <text>2 GTP = 3',3'-c-di-GMP + 2 diphosphate</text>
        <dbReference type="Rhea" id="RHEA:24898"/>
        <dbReference type="ChEBI" id="CHEBI:33019"/>
        <dbReference type="ChEBI" id="CHEBI:37565"/>
        <dbReference type="ChEBI" id="CHEBI:58805"/>
        <dbReference type="EC" id="2.7.7.65"/>
    </reaction>
</comment>
<dbReference type="EC" id="2.7.7.65" evidence="1"/>
<dbReference type="SUPFAM" id="SSF55073">
    <property type="entry name" value="Nucleotide cyclase"/>
    <property type="match status" value="1"/>
</dbReference>
<dbReference type="GO" id="GO:0043709">
    <property type="term" value="P:cell adhesion involved in single-species biofilm formation"/>
    <property type="evidence" value="ECO:0007669"/>
    <property type="project" value="TreeGrafter"/>
</dbReference>
<gene>
    <name evidence="4" type="ORF">RS694_06030</name>
</gene>
<dbReference type="PANTHER" id="PTHR45138:SF9">
    <property type="entry name" value="DIGUANYLATE CYCLASE DGCM-RELATED"/>
    <property type="match status" value="1"/>
</dbReference>
<dbReference type="InterPro" id="IPR000160">
    <property type="entry name" value="GGDEF_dom"/>
</dbReference>
<dbReference type="PANTHER" id="PTHR45138">
    <property type="entry name" value="REGULATORY COMPONENTS OF SENSORY TRANSDUCTION SYSTEM"/>
    <property type="match status" value="1"/>
</dbReference>
<dbReference type="PROSITE" id="PS50887">
    <property type="entry name" value="GGDEF"/>
    <property type="match status" value="1"/>
</dbReference>
<dbReference type="CDD" id="cd01949">
    <property type="entry name" value="GGDEF"/>
    <property type="match status" value="1"/>
</dbReference>
<dbReference type="STRING" id="1484693.RS694_06030"/>
<sequence length="345" mass="38036">MNALVRSLAAMSGLRDREALDAALVRLVISSGEGMVHSACLIRVVGEGDDRRCLVLARVDAASAPLSRDLLWTDWTILPHVHDFPLRQQAVESGHAVHAATSPRTTVVPLVTPQGIWGLLEIGTDQALSAQALELVDGILLTYNNLRGLLDYGEKDALTELLNRKSFDGAFFRATAEQHDDSLPEGGDRRHLHSEAGVWLAVLDIDHFKHVNDTFGHLIGDEVLLLLARLMRSCFRFHDQLYRFGGEEFVVLMRCDSVDHAEAALERLRERVQAYAFPQVGTITVSIGFSILLPHDTPSDAFGRADKAVYHAKEHGRNQVCSYQALVASGDLKDQVAEGMDVDLF</sequence>
<dbReference type="eggNOG" id="COG3706">
    <property type="taxonomic scope" value="Bacteria"/>
</dbReference>
<dbReference type="NCBIfam" id="TIGR00254">
    <property type="entry name" value="GGDEF"/>
    <property type="match status" value="1"/>
</dbReference>
<dbReference type="SMART" id="SM00267">
    <property type="entry name" value="GGDEF"/>
    <property type="match status" value="1"/>
</dbReference>
<protein>
    <recommendedName>
        <fullName evidence="1">diguanylate cyclase</fullName>
        <ecNumber evidence="1">2.7.7.65</ecNumber>
    </recommendedName>
</protein>
<dbReference type="GO" id="GO:0005886">
    <property type="term" value="C:plasma membrane"/>
    <property type="evidence" value="ECO:0007669"/>
    <property type="project" value="TreeGrafter"/>
</dbReference>
<dbReference type="InterPro" id="IPR043128">
    <property type="entry name" value="Rev_trsase/Diguanyl_cyclase"/>
</dbReference>
<feature type="domain" description="GGDEF" evidence="3">
    <location>
        <begin position="196"/>
        <end position="325"/>
    </location>
</feature>
<dbReference type="AlphaFoldDB" id="A0A1P8K818"/>
<dbReference type="Proteomes" id="UP000186110">
    <property type="component" value="Chromosome"/>
</dbReference>
<keyword evidence="5" id="KW-1185">Reference proteome</keyword>
<dbReference type="RefSeq" id="WP_029706922.1">
    <property type="nucleotide sequence ID" value="NZ_CP019239.1"/>
</dbReference>
<dbReference type="InterPro" id="IPR050469">
    <property type="entry name" value="Diguanylate_Cyclase"/>
</dbReference>
<dbReference type="KEGG" id="rsb:RS694_06030"/>
<evidence type="ECO:0000256" key="1">
    <source>
        <dbReference type="ARBA" id="ARBA00012528"/>
    </source>
</evidence>
<dbReference type="GO" id="GO:0052621">
    <property type="term" value="F:diguanylate cyclase activity"/>
    <property type="evidence" value="ECO:0007669"/>
    <property type="project" value="UniProtKB-EC"/>
</dbReference>
<dbReference type="Gene3D" id="3.30.70.270">
    <property type="match status" value="1"/>
</dbReference>
<name>A0A1P8K818_9BURK</name>
<organism evidence="4 5">
    <name type="scientific">Rhodoferax saidenbachensis</name>
    <dbReference type="NCBI Taxonomy" id="1484693"/>
    <lineage>
        <taxon>Bacteria</taxon>
        <taxon>Pseudomonadati</taxon>
        <taxon>Pseudomonadota</taxon>
        <taxon>Betaproteobacteria</taxon>
        <taxon>Burkholderiales</taxon>
        <taxon>Comamonadaceae</taxon>
        <taxon>Rhodoferax</taxon>
    </lineage>
</organism>
<evidence type="ECO:0000259" key="3">
    <source>
        <dbReference type="PROSITE" id="PS50887"/>
    </source>
</evidence>
<evidence type="ECO:0000313" key="4">
    <source>
        <dbReference type="EMBL" id="APW42134.1"/>
    </source>
</evidence>
<reference evidence="4 5" key="1">
    <citation type="submission" date="2017-01" db="EMBL/GenBank/DDBJ databases">
        <authorList>
            <person name="Mah S.A."/>
            <person name="Swanson W.J."/>
            <person name="Moy G.W."/>
            <person name="Vacquier V.D."/>
        </authorList>
    </citation>
    <scope>NUCLEOTIDE SEQUENCE [LARGE SCALE GENOMIC DNA]</scope>
    <source>
        <strain evidence="4 5">DSM 22694</strain>
    </source>
</reference>
<dbReference type="InterPro" id="IPR029787">
    <property type="entry name" value="Nucleotide_cyclase"/>
</dbReference>
<accession>A0A1P8K818</accession>